<organism evidence="3 4">
    <name type="scientific">Calocera viscosa (strain TUFC12733)</name>
    <dbReference type="NCBI Taxonomy" id="1330018"/>
    <lineage>
        <taxon>Eukaryota</taxon>
        <taxon>Fungi</taxon>
        <taxon>Dikarya</taxon>
        <taxon>Basidiomycota</taxon>
        <taxon>Agaricomycotina</taxon>
        <taxon>Dacrymycetes</taxon>
        <taxon>Dacrymycetales</taxon>
        <taxon>Dacrymycetaceae</taxon>
        <taxon>Calocera</taxon>
    </lineage>
</organism>
<keyword evidence="2" id="KW-1133">Transmembrane helix</keyword>
<gene>
    <name evidence="3" type="ORF">CALVIDRAFT_535591</name>
</gene>
<reference evidence="3 4" key="1">
    <citation type="journal article" date="2016" name="Mol. Biol. Evol.">
        <title>Comparative Genomics of Early-Diverging Mushroom-Forming Fungi Provides Insights into the Origins of Lignocellulose Decay Capabilities.</title>
        <authorList>
            <person name="Nagy L.G."/>
            <person name="Riley R."/>
            <person name="Tritt A."/>
            <person name="Adam C."/>
            <person name="Daum C."/>
            <person name="Floudas D."/>
            <person name="Sun H."/>
            <person name="Yadav J.S."/>
            <person name="Pangilinan J."/>
            <person name="Larsson K.H."/>
            <person name="Matsuura K."/>
            <person name="Barry K."/>
            <person name="Labutti K."/>
            <person name="Kuo R."/>
            <person name="Ohm R.A."/>
            <person name="Bhattacharya S.S."/>
            <person name="Shirouzu T."/>
            <person name="Yoshinaga Y."/>
            <person name="Martin F.M."/>
            <person name="Grigoriev I.V."/>
            <person name="Hibbett D.S."/>
        </authorList>
    </citation>
    <scope>NUCLEOTIDE SEQUENCE [LARGE SCALE GENOMIC DNA]</scope>
    <source>
        <strain evidence="3 4">TUFC12733</strain>
    </source>
</reference>
<evidence type="ECO:0000256" key="1">
    <source>
        <dbReference type="SAM" id="MobiDB-lite"/>
    </source>
</evidence>
<name>A0A167NRN0_CALVF</name>
<dbReference type="Pfam" id="PF08636">
    <property type="entry name" value="Pkr1"/>
    <property type="match status" value="1"/>
</dbReference>
<dbReference type="EMBL" id="KV417277">
    <property type="protein sequence ID" value="KZO97993.1"/>
    <property type="molecule type" value="Genomic_DNA"/>
</dbReference>
<feature type="transmembrane region" description="Helical" evidence="2">
    <location>
        <begin position="38"/>
        <end position="59"/>
    </location>
</feature>
<dbReference type="PANTHER" id="PTHR28251:SF1">
    <property type="entry name" value="V-TYPE ATPASE ASSEMBLY FACTOR PKR1"/>
    <property type="match status" value="1"/>
</dbReference>
<dbReference type="Proteomes" id="UP000076738">
    <property type="component" value="Unassembled WGS sequence"/>
</dbReference>
<proteinExistence type="predicted"/>
<feature type="transmembrane region" description="Helical" evidence="2">
    <location>
        <begin position="65"/>
        <end position="83"/>
    </location>
</feature>
<dbReference type="PANTHER" id="PTHR28251">
    <property type="entry name" value="V-TYPE ATPASE ASSEMBLY FACTOR PKR1"/>
    <property type="match status" value="1"/>
</dbReference>
<keyword evidence="2" id="KW-0812">Transmembrane</keyword>
<dbReference type="OrthoDB" id="9626941at2759"/>
<accession>A0A167NRN0</accession>
<dbReference type="AlphaFoldDB" id="A0A167NRN0"/>
<protein>
    <recommendedName>
        <fullName evidence="5">Pkr1-domain-containing protein</fullName>
    </recommendedName>
</protein>
<dbReference type="InterPro" id="IPR013945">
    <property type="entry name" value="Pkr1"/>
</dbReference>
<sequence>MSTHTPETIANEVSDETNDMVSFVSDILTPGSSLRPQFLLVLDVVLGFLFFVFLSLLFLTWSLHFLALMLITVGLWGSVKFFVAELASTEAPVPHPGPSIKEAAESKKEQ</sequence>
<feature type="region of interest" description="Disordered" evidence="1">
    <location>
        <begin position="90"/>
        <end position="110"/>
    </location>
</feature>
<dbReference type="GO" id="GO:0005789">
    <property type="term" value="C:endoplasmic reticulum membrane"/>
    <property type="evidence" value="ECO:0007669"/>
    <property type="project" value="TreeGrafter"/>
</dbReference>
<evidence type="ECO:0000313" key="3">
    <source>
        <dbReference type="EMBL" id="KZO97993.1"/>
    </source>
</evidence>
<keyword evidence="4" id="KW-1185">Reference proteome</keyword>
<dbReference type="GO" id="GO:0070072">
    <property type="term" value="P:vacuolar proton-transporting V-type ATPase complex assembly"/>
    <property type="evidence" value="ECO:0007669"/>
    <property type="project" value="InterPro"/>
</dbReference>
<evidence type="ECO:0000313" key="4">
    <source>
        <dbReference type="Proteomes" id="UP000076738"/>
    </source>
</evidence>
<evidence type="ECO:0008006" key="5">
    <source>
        <dbReference type="Google" id="ProtNLM"/>
    </source>
</evidence>
<evidence type="ECO:0000256" key="2">
    <source>
        <dbReference type="SAM" id="Phobius"/>
    </source>
</evidence>
<keyword evidence="2" id="KW-0472">Membrane</keyword>